<dbReference type="PANTHER" id="PTHR33470:SF22">
    <property type="entry name" value="POLLEN OLE E 1 ALLERGEN AND EXTENSIN FAMILY PROTEIN"/>
    <property type="match status" value="1"/>
</dbReference>
<sequence length="173" mass="18733">MSLVKVLLAIQLSLVLMSCTVDSSKVVLPPIVSPVPSPRPMPIRRPIAVQGVVYCKSCKYSAFDTLLGAKPLSDAVVKLECNNTKKPITTYGKTDKNGYFFFQAPKKVSTHGFHKCRAFLVSSPSSFSCTKPTDMNSGWKKGALLIAANQTFPTPIALFSVGPFCFAPTKCPK</sequence>
<feature type="chain" id="PRO_5013713911" evidence="2">
    <location>
        <begin position="24"/>
        <end position="173"/>
    </location>
</feature>
<dbReference type="EMBL" id="KZ305053">
    <property type="protein sequence ID" value="PIA35249.1"/>
    <property type="molecule type" value="Genomic_DNA"/>
</dbReference>
<evidence type="ECO:0000313" key="4">
    <source>
        <dbReference type="Proteomes" id="UP000230069"/>
    </source>
</evidence>
<keyword evidence="1 2" id="KW-0732">Signal</keyword>
<name>A0A2G5CVF0_AQUCA</name>
<gene>
    <name evidence="3" type="ORF">AQUCO_03600132v1</name>
</gene>
<dbReference type="OrthoDB" id="665669at2759"/>
<proteinExistence type="predicted"/>
<dbReference type="AlphaFoldDB" id="A0A2G5CVF0"/>
<evidence type="ECO:0000256" key="2">
    <source>
        <dbReference type="SAM" id="SignalP"/>
    </source>
</evidence>
<evidence type="ECO:0000313" key="3">
    <source>
        <dbReference type="EMBL" id="PIA35249.1"/>
    </source>
</evidence>
<dbReference type="STRING" id="218851.A0A2G5CVF0"/>
<accession>A0A2G5CVF0</accession>
<protein>
    <submittedName>
        <fullName evidence="3">Uncharacterized protein</fullName>
    </submittedName>
</protein>
<dbReference type="GO" id="GO:0071944">
    <property type="term" value="C:cell periphery"/>
    <property type="evidence" value="ECO:0007669"/>
    <property type="project" value="TreeGrafter"/>
</dbReference>
<reference evidence="3 4" key="1">
    <citation type="submission" date="2017-09" db="EMBL/GenBank/DDBJ databases">
        <title>WGS assembly of Aquilegia coerulea Goldsmith.</title>
        <authorList>
            <person name="Hodges S."/>
            <person name="Kramer E."/>
            <person name="Nordborg M."/>
            <person name="Tomkins J."/>
            <person name="Borevitz J."/>
            <person name="Derieg N."/>
            <person name="Yan J."/>
            <person name="Mihaltcheva S."/>
            <person name="Hayes R.D."/>
            <person name="Rokhsar D."/>
        </authorList>
    </citation>
    <scope>NUCLEOTIDE SEQUENCE [LARGE SCALE GENOMIC DNA]</scope>
    <source>
        <strain evidence="4">cv. Goldsmith</strain>
    </source>
</reference>
<dbReference type="Proteomes" id="UP000230069">
    <property type="component" value="Unassembled WGS sequence"/>
</dbReference>
<dbReference type="InParanoid" id="A0A2G5CVF0"/>
<organism evidence="3 4">
    <name type="scientific">Aquilegia coerulea</name>
    <name type="common">Rocky mountain columbine</name>
    <dbReference type="NCBI Taxonomy" id="218851"/>
    <lineage>
        <taxon>Eukaryota</taxon>
        <taxon>Viridiplantae</taxon>
        <taxon>Streptophyta</taxon>
        <taxon>Embryophyta</taxon>
        <taxon>Tracheophyta</taxon>
        <taxon>Spermatophyta</taxon>
        <taxon>Magnoliopsida</taxon>
        <taxon>Ranunculales</taxon>
        <taxon>Ranunculaceae</taxon>
        <taxon>Thalictroideae</taxon>
        <taxon>Aquilegia</taxon>
    </lineage>
</organism>
<dbReference type="PROSITE" id="PS51257">
    <property type="entry name" value="PROKAR_LIPOPROTEIN"/>
    <property type="match status" value="1"/>
</dbReference>
<dbReference type="FunCoup" id="A0A2G5CVF0">
    <property type="interactions" value="69"/>
</dbReference>
<dbReference type="PANTHER" id="PTHR33470">
    <property type="entry name" value="OS01G0164075 PROTEIN"/>
    <property type="match status" value="1"/>
</dbReference>
<evidence type="ECO:0000256" key="1">
    <source>
        <dbReference type="ARBA" id="ARBA00022729"/>
    </source>
</evidence>
<feature type="signal peptide" evidence="2">
    <location>
        <begin position="1"/>
        <end position="23"/>
    </location>
</feature>
<keyword evidence="4" id="KW-1185">Reference proteome</keyword>
<dbReference type="Pfam" id="PF01190">
    <property type="entry name" value="Pollen_Ole_e_1"/>
    <property type="match status" value="1"/>
</dbReference>